<dbReference type="AlphaFoldDB" id="Q2PY58"/>
<accession>Q2PY58</accession>
<sequence length="401" mass="43232">MVANPQQVKAILGRVDELTTSDSEFLEGLVKRYPYAQVFQMLHLRGLQLNESFKFPQQLHRTSTAMLNREKLFTWTEAPLMPMEVVEAAARIDSGPIQLPEEAPASSAPAQASVDPAIDVQPQEETSAQADISAIESAIELPTEPETSLPTVMPIQRLSSIKPLGDLSHLPEMVRKQIERSRAIQASRQAPPTPLSKPDSAKQSQKVVLPKATSPVKPVELPKPAEAPLPIEVEVQPITESAPQASPQSVQSKNATDAPAVTAVVDDLSTSPVSGLSKVSLSPFAQFLHGLQTENQAQVASTAAQLSPRKRNPAEERKILESFIAANPSMPALKPEANTPGSDAALTNVTGLVTETLANHYASQGLVQKAIQAYEILKLKVPEKSSIFAARILAMQQTKKN</sequence>
<proteinExistence type="predicted"/>
<organism evidence="2">
    <name type="scientific">uncultured marine bacterium Ant29B7</name>
    <dbReference type="NCBI Taxonomy" id="360426"/>
    <lineage>
        <taxon>Bacteria</taxon>
        <taxon>environmental samples</taxon>
    </lineage>
</organism>
<name>Q2PY58_9BACT</name>
<evidence type="ECO:0000313" key="2">
    <source>
        <dbReference type="EMBL" id="ABC25369.1"/>
    </source>
</evidence>
<reference evidence="2" key="1">
    <citation type="journal article" date="2006" name="Appl. Environ. Microbiol.">
        <title>Comparative genomics of DNA fragments from six Antarctic marine planktonic bacteria.</title>
        <authorList>
            <person name="Grzymski J.J."/>
            <person name="Carter B.J."/>
            <person name="DeLong E.F."/>
            <person name="Feldman R.A."/>
            <person name="Ghadiri A."/>
            <person name="Murray A.E."/>
        </authorList>
    </citation>
    <scope>NUCLEOTIDE SEQUENCE</scope>
</reference>
<protein>
    <submittedName>
        <fullName evidence="2">Uncharacterized protein</fullName>
    </submittedName>
</protein>
<evidence type="ECO:0000256" key="1">
    <source>
        <dbReference type="SAM" id="MobiDB-lite"/>
    </source>
</evidence>
<dbReference type="EMBL" id="DQ295240">
    <property type="protein sequence ID" value="ABC25369.1"/>
    <property type="molecule type" value="Genomic_DNA"/>
</dbReference>
<feature type="region of interest" description="Disordered" evidence="1">
    <location>
        <begin position="180"/>
        <end position="223"/>
    </location>
</feature>